<evidence type="ECO:0000313" key="1">
    <source>
        <dbReference type="EMBL" id="KAG0436877.1"/>
    </source>
</evidence>
<gene>
    <name evidence="1" type="ORF">HPB47_017717</name>
</gene>
<dbReference type="Proteomes" id="UP000805193">
    <property type="component" value="Unassembled WGS sequence"/>
</dbReference>
<proteinExistence type="predicted"/>
<organism evidence="1 2">
    <name type="scientific">Ixodes persulcatus</name>
    <name type="common">Taiga tick</name>
    <dbReference type="NCBI Taxonomy" id="34615"/>
    <lineage>
        <taxon>Eukaryota</taxon>
        <taxon>Metazoa</taxon>
        <taxon>Ecdysozoa</taxon>
        <taxon>Arthropoda</taxon>
        <taxon>Chelicerata</taxon>
        <taxon>Arachnida</taxon>
        <taxon>Acari</taxon>
        <taxon>Parasitiformes</taxon>
        <taxon>Ixodida</taxon>
        <taxon>Ixodoidea</taxon>
        <taxon>Ixodidae</taxon>
        <taxon>Ixodinae</taxon>
        <taxon>Ixodes</taxon>
    </lineage>
</organism>
<evidence type="ECO:0000313" key="2">
    <source>
        <dbReference type="Proteomes" id="UP000805193"/>
    </source>
</evidence>
<dbReference type="EMBL" id="JABSTQ010006663">
    <property type="protein sequence ID" value="KAG0436877.1"/>
    <property type="molecule type" value="Genomic_DNA"/>
</dbReference>
<comment type="caution">
    <text evidence="1">The sequence shown here is derived from an EMBL/GenBank/DDBJ whole genome shotgun (WGS) entry which is preliminary data.</text>
</comment>
<protein>
    <submittedName>
        <fullName evidence="1">Uncharacterized protein</fullName>
    </submittedName>
</protein>
<keyword evidence="2" id="KW-1185">Reference proteome</keyword>
<name>A0AC60QRA6_IXOPE</name>
<reference evidence="1 2" key="1">
    <citation type="journal article" date="2020" name="Cell">
        <title>Large-Scale Comparative Analyses of Tick Genomes Elucidate Their Genetic Diversity and Vector Capacities.</title>
        <authorList>
            <consortium name="Tick Genome and Microbiome Consortium (TIGMIC)"/>
            <person name="Jia N."/>
            <person name="Wang J."/>
            <person name="Shi W."/>
            <person name="Du L."/>
            <person name="Sun Y."/>
            <person name="Zhan W."/>
            <person name="Jiang J.F."/>
            <person name="Wang Q."/>
            <person name="Zhang B."/>
            <person name="Ji P."/>
            <person name="Bell-Sakyi L."/>
            <person name="Cui X.M."/>
            <person name="Yuan T.T."/>
            <person name="Jiang B.G."/>
            <person name="Yang W.F."/>
            <person name="Lam T.T."/>
            <person name="Chang Q.C."/>
            <person name="Ding S.J."/>
            <person name="Wang X.J."/>
            <person name="Zhu J.G."/>
            <person name="Ruan X.D."/>
            <person name="Zhao L."/>
            <person name="Wei J.T."/>
            <person name="Ye R.Z."/>
            <person name="Que T.C."/>
            <person name="Du C.H."/>
            <person name="Zhou Y.H."/>
            <person name="Cheng J.X."/>
            <person name="Dai P.F."/>
            <person name="Guo W.B."/>
            <person name="Han X.H."/>
            <person name="Huang E.J."/>
            <person name="Li L.F."/>
            <person name="Wei W."/>
            <person name="Gao Y.C."/>
            <person name="Liu J.Z."/>
            <person name="Shao H.Z."/>
            <person name="Wang X."/>
            <person name="Wang C.C."/>
            <person name="Yang T.C."/>
            <person name="Huo Q.B."/>
            <person name="Li W."/>
            <person name="Chen H.Y."/>
            <person name="Chen S.E."/>
            <person name="Zhou L.G."/>
            <person name="Ni X.B."/>
            <person name="Tian J.H."/>
            <person name="Sheng Y."/>
            <person name="Liu T."/>
            <person name="Pan Y.S."/>
            <person name="Xia L.Y."/>
            <person name="Li J."/>
            <person name="Zhao F."/>
            <person name="Cao W.C."/>
        </authorList>
    </citation>
    <scope>NUCLEOTIDE SEQUENCE [LARGE SCALE GENOMIC DNA]</scope>
    <source>
        <strain evidence="1">Iper-2018</strain>
    </source>
</reference>
<sequence length="89" mass="10438">MKDGGLNTASNFYMTKDTAGVYRLNRDHKHYLQILGQMALFGLLWGDFVVYSHKFLIVERIYFPEDKWLAWKAALEDLFFSAISKPEQM</sequence>
<accession>A0AC60QRA6</accession>